<evidence type="ECO:0000256" key="2">
    <source>
        <dbReference type="ARBA" id="ARBA00022679"/>
    </source>
</evidence>
<proteinExistence type="predicted"/>
<dbReference type="SUPFAM" id="SSF53383">
    <property type="entry name" value="PLP-dependent transferases"/>
    <property type="match status" value="1"/>
</dbReference>
<evidence type="ECO:0000256" key="3">
    <source>
        <dbReference type="ARBA" id="ARBA00022898"/>
    </source>
</evidence>
<dbReference type="Gene3D" id="3.90.1150.10">
    <property type="entry name" value="Aspartate Aminotransferase, domain 1"/>
    <property type="match status" value="1"/>
</dbReference>
<feature type="domain" description="Aminotransferase class I/classII large" evidence="4">
    <location>
        <begin position="1"/>
        <end position="209"/>
    </location>
</feature>
<dbReference type="GO" id="GO:0009102">
    <property type="term" value="P:biotin biosynthetic process"/>
    <property type="evidence" value="ECO:0007669"/>
    <property type="project" value="TreeGrafter"/>
</dbReference>
<comment type="cofactor">
    <cofactor evidence="1">
        <name>pyridoxal 5'-phosphate</name>
        <dbReference type="ChEBI" id="CHEBI:597326"/>
    </cofactor>
</comment>
<accession>A0A7X7LV91</accession>
<dbReference type="AlphaFoldDB" id="A0A7X7LV91"/>
<gene>
    <name evidence="5" type="ORF">GX576_04850</name>
</gene>
<dbReference type="Pfam" id="PF00155">
    <property type="entry name" value="Aminotran_1_2"/>
    <property type="match status" value="1"/>
</dbReference>
<evidence type="ECO:0000313" key="6">
    <source>
        <dbReference type="Proteomes" id="UP000536534"/>
    </source>
</evidence>
<sequence>DGDIAPLPELLELAERHDAWLIVDDAHGFGVLGEHGRGSLAHFGLSSERFIYMGTLGKAAGVGGAFVAAHPLVIEALVQGARSYIYTTAPPPALAHALATSLSLIAGEEGARRRRRLAELIAALRSGLAALSARHPHCHWRLAESETAIQPLIVGDNAAALALAAALETRGLWVPAIRPPTVPAGSARLRITLSAAHTGADVDRLCAALQALAGQHPGVSP</sequence>
<dbReference type="InterPro" id="IPR015424">
    <property type="entry name" value="PyrdxlP-dep_Trfase"/>
</dbReference>
<dbReference type="InterPro" id="IPR004839">
    <property type="entry name" value="Aminotransferase_I/II_large"/>
</dbReference>
<dbReference type="EMBL" id="JAAYYV010000126">
    <property type="protein sequence ID" value="NLF53720.1"/>
    <property type="molecule type" value="Genomic_DNA"/>
</dbReference>
<dbReference type="InterPro" id="IPR015422">
    <property type="entry name" value="PyrdxlP-dep_Trfase_small"/>
</dbReference>
<dbReference type="GO" id="GO:0008483">
    <property type="term" value="F:transaminase activity"/>
    <property type="evidence" value="ECO:0007669"/>
    <property type="project" value="UniProtKB-KW"/>
</dbReference>
<keyword evidence="3" id="KW-0663">Pyridoxal phosphate</keyword>
<dbReference type="PANTHER" id="PTHR13693">
    <property type="entry name" value="CLASS II AMINOTRANSFERASE/8-AMINO-7-OXONONANOATE SYNTHASE"/>
    <property type="match status" value="1"/>
</dbReference>
<evidence type="ECO:0000256" key="1">
    <source>
        <dbReference type="ARBA" id="ARBA00001933"/>
    </source>
</evidence>
<keyword evidence="2 5" id="KW-0808">Transferase</keyword>
<organism evidence="5 6">
    <name type="scientific">Thauera phenolivorans</name>
    <dbReference type="NCBI Taxonomy" id="1792543"/>
    <lineage>
        <taxon>Bacteria</taxon>
        <taxon>Pseudomonadati</taxon>
        <taxon>Pseudomonadota</taxon>
        <taxon>Betaproteobacteria</taxon>
        <taxon>Rhodocyclales</taxon>
        <taxon>Zoogloeaceae</taxon>
        <taxon>Thauera</taxon>
    </lineage>
</organism>
<dbReference type="PANTHER" id="PTHR13693:SF100">
    <property type="entry name" value="8-AMINO-7-OXONONANOATE SYNTHASE"/>
    <property type="match status" value="1"/>
</dbReference>
<keyword evidence="5" id="KW-0032">Aminotransferase</keyword>
<comment type="caution">
    <text evidence="5">The sequence shown here is derived from an EMBL/GenBank/DDBJ whole genome shotgun (WGS) entry which is preliminary data.</text>
</comment>
<dbReference type="GO" id="GO:0030170">
    <property type="term" value="F:pyridoxal phosphate binding"/>
    <property type="evidence" value="ECO:0007669"/>
    <property type="project" value="InterPro"/>
</dbReference>
<dbReference type="Gene3D" id="3.40.640.10">
    <property type="entry name" value="Type I PLP-dependent aspartate aminotransferase-like (Major domain)"/>
    <property type="match status" value="1"/>
</dbReference>
<dbReference type="GO" id="GO:0008710">
    <property type="term" value="F:8-amino-7-oxononanoate synthase activity"/>
    <property type="evidence" value="ECO:0007669"/>
    <property type="project" value="TreeGrafter"/>
</dbReference>
<feature type="non-terminal residue" evidence="5">
    <location>
        <position position="1"/>
    </location>
</feature>
<dbReference type="InterPro" id="IPR050087">
    <property type="entry name" value="AON_synthase_class-II"/>
</dbReference>
<dbReference type="InterPro" id="IPR015421">
    <property type="entry name" value="PyrdxlP-dep_Trfase_major"/>
</dbReference>
<dbReference type="Proteomes" id="UP000536534">
    <property type="component" value="Unassembled WGS sequence"/>
</dbReference>
<reference evidence="5 6" key="1">
    <citation type="journal article" date="2020" name="Biotechnol. Biofuels">
        <title>New insights from the biogas microbiome by comprehensive genome-resolved metagenomics of nearly 1600 species originating from multiple anaerobic digesters.</title>
        <authorList>
            <person name="Campanaro S."/>
            <person name="Treu L."/>
            <person name="Rodriguez-R L.M."/>
            <person name="Kovalovszki A."/>
            <person name="Ziels R.M."/>
            <person name="Maus I."/>
            <person name="Zhu X."/>
            <person name="Kougias P.G."/>
            <person name="Basile A."/>
            <person name="Luo G."/>
            <person name="Schluter A."/>
            <person name="Konstantinidis K.T."/>
            <person name="Angelidaki I."/>
        </authorList>
    </citation>
    <scope>NUCLEOTIDE SEQUENCE [LARGE SCALE GENOMIC DNA]</scope>
    <source>
        <strain evidence="5">AS06rmzACSIP_256</strain>
    </source>
</reference>
<evidence type="ECO:0000313" key="5">
    <source>
        <dbReference type="EMBL" id="NLF53720.1"/>
    </source>
</evidence>
<evidence type="ECO:0000259" key="4">
    <source>
        <dbReference type="Pfam" id="PF00155"/>
    </source>
</evidence>
<protein>
    <submittedName>
        <fullName evidence="5">Aminotransferase class I/II-fold pyridoxal phosphate-dependent enzyme</fullName>
    </submittedName>
</protein>
<name>A0A7X7LV91_9RHOO</name>